<dbReference type="PROSITE" id="PS51257">
    <property type="entry name" value="PROKAR_LIPOPROTEIN"/>
    <property type="match status" value="1"/>
</dbReference>
<keyword evidence="1" id="KW-0732">Signal</keyword>
<feature type="signal peptide" evidence="1">
    <location>
        <begin position="1"/>
        <end position="19"/>
    </location>
</feature>
<dbReference type="InterPro" id="IPR015168">
    <property type="entry name" value="SsuA/THI5"/>
</dbReference>
<feature type="chain" id="PRO_5039230361" description="SsuA/THI5-like domain-containing protein" evidence="1">
    <location>
        <begin position="20"/>
        <end position="337"/>
    </location>
</feature>
<dbReference type="OrthoDB" id="174578at2"/>
<dbReference type="PROSITE" id="PS51318">
    <property type="entry name" value="TAT"/>
    <property type="match status" value="1"/>
</dbReference>
<proteinExistence type="predicted"/>
<feature type="domain" description="SsuA/THI5-like" evidence="2">
    <location>
        <begin position="51"/>
        <end position="262"/>
    </location>
</feature>
<gene>
    <name evidence="3" type="ORF">CGZ93_00290</name>
</gene>
<dbReference type="RefSeq" id="WP_094362161.1">
    <property type="nucleotide sequence ID" value="NZ_NMVQ01000001.1"/>
</dbReference>
<dbReference type="GO" id="GO:0009228">
    <property type="term" value="P:thiamine biosynthetic process"/>
    <property type="evidence" value="ECO:0007669"/>
    <property type="project" value="InterPro"/>
</dbReference>
<reference evidence="3 4" key="1">
    <citation type="submission" date="2017-07" db="EMBL/GenBank/DDBJ databases">
        <title>Draft whole genome sequences of clinical Proprionibacteriaceae strains.</title>
        <authorList>
            <person name="Bernier A.-M."/>
            <person name="Bernard K."/>
            <person name="Domingo M.-C."/>
        </authorList>
    </citation>
    <scope>NUCLEOTIDE SEQUENCE [LARGE SCALE GENOMIC DNA]</scope>
    <source>
        <strain evidence="3 4">NML 130396</strain>
    </source>
</reference>
<dbReference type="PANTHER" id="PTHR31528">
    <property type="entry name" value="4-AMINO-5-HYDROXYMETHYL-2-METHYLPYRIMIDINE PHOSPHATE SYNTHASE THI11-RELATED"/>
    <property type="match status" value="1"/>
</dbReference>
<evidence type="ECO:0000313" key="3">
    <source>
        <dbReference type="EMBL" id="OYO24954.1"/>
    </source>
</evidence>
<dbReference type="SUPFAM" id="SSF53850">
    <property type="entry name" value="Periplasmic binding protein-like II"/>
    <property type="match status" value="1"/>
</dbReference>
<dbReference type="EMBL" id="NMVQ01000001">
    <property type="protein sequence ID" value="OYO24954.1"/>
    <property type="molecule type" value="Genomic_DNA"/>
</dbReference>
<evidence type="ECO:0000259" key="2">
    <source>
        <dbReference type="Pfam" id="PF09084"/>
    </source>
</evidence>
<evidence type="ECO:0000313" key="4">
    <source>
        <dbReference type="Proteomes" id="UP000216311"/>
    </source>
</evidence>
<keyword evidence="4" id="KW-1185">Reference proteome</keyword>
<evidence type="ECO:0000256" key="1">
    <source>
        <dbReference type="SAM" id="SignalP"/>
    </source>
</evidence>
<dbReference type="PANTHER" id="PTHR31528:SF15">
    <property type="entry name" value="RIBOFLAVIN-BINDING PROTEIN RIBY"/>
    <property type="match status" value="1"/>
</dbReference>
<dbReference type="InterPro" id="IPR006311">
    <property type="entry name" value="TAT_signal"/>
</dbReference>
<comment type="caution">
    <text evidence="3">The sequence shown here is derived from an EMBL/GenBank/DDBJ whole genome shotgun (WGS) entry which is preliminary data.</text>
</comment>
<protein>
    <recommendedName>
        <fullName evidence="2">SsuA/THI5-like domain-containing protein</fullName>
    </recommendedName>
</protein>
<dbReference type="Pfam" id="PF09084">
    <property type="entry name" value="NMT1"/>
    <property type="match status" value="1"/>
</dbReference>
<accession>A0A255HF75</accession>
<organism evidence="3 4">
    <name type="scientific">Enemella dayhoffiae</name>
    <dbReference type="NCBI Taxonomy" id="2016507"/>
    <lineage>
        <taxon>Bacteria</taxon>
        <taxon>Bacillati</taxon>
        <taxon>Actinomycetota</taxon>
        <taxon>Actinomycetes</taxon>
        <taxon>Propionibacteriales</taxon>
        <taxon>Propionibacteriaceae</taxon>
        <taxon>Enemella</taxon>
    </lineage>
</organism>
<sequence>MNRRLFLTALGATAVSGLAACTATSPTTPAQNGKPAGRVLTIGLTYTPDIQFAPCYVAADKGYFAAEGVDVTLRHHGANEPLLGALQAGTEQVVWAGAAEMLQSRSQGVPIVNFATLYQEYPVVLVTREDSPIRAAADLRGRSVGVPGPYGETWFGLLALLKQAGLSQNDVQVKNIGYTQQAALTGKQVDAVMGYSNNDAVRLSSGGLPIRTIPIAKGTVPLIGTGLGASETTIKNNAEDLKAVTRAIQRAISDIIANPAEAVQQSKKWVPNLSVPEQQKSALGTLEATIPLYGGAGSIGRQDRLGWEAMSTFMQEVGLLAKPVPAAEAYTDSIVGN</sequence>
<name>A0A255HF75_9ACTN</name>
<dbReference type="Gene3D" id="3.40.190.10">
    <property type="entry name" value="Periplasmic binding protein-like II"/>
    <property type="match status" value="2"/>
</dbReference>
<dbReference type="InterPro" id="IPR027939">
    <property type="entry name" value="NMT1/THI5"/>
</dbReference>
<dbReference type="AlphaFoldDB" id="A0A255HF75"/>
<dbReference type="Proteomes" id="UP000216311">
    <property type="component" value="Unassembled WGS sequence"/>
</dbReference>